<evidence type="ECO:0000256" key="7">
    <source>
        <dbReference type="RuleBase" id="RU000461"/>
    </source>
</evidence>
<dbReference type="AlphaFoldDB" id="A0A0D0N7Q7"/>
<dbReference type="PRINTS" id="PR00385">
    <property type="entry name" value="P450"/>
</dbReference>
<dbReference type="OrthoDB" id="3218463at2"/>
<dbReference type="STRING" id="2064.TR51_32980"/>
<organism evidence="9 10">
    <name type="scientific">Kitasatospora griseola</name>
    <name type="common">Streptomyces griseolosporeus</name>
    <dbReference type="NCBI Taxonomy" id="2064"/>
    <lineage>
        <taxon>Bacteria</taxon>
        <taxon>Bacillati</taxon>
        <taxon>Actinomycetota</taxon>
        <taxon>Actinomycetes</taxon>
        <taxon>Kitasatosporales</taxon>
        <taxon>Streptomycetaceae</taxon>
        <taxon>Kitasatospora</taxon>
    </lineage>
</organism>
<dbReference type="Proteomes" id="UP000032066">
    <property type="component" value="Unassembled WGS sequence"/>
</dbReference>
<dbReference type="PRINTS" id="PR00359">
    <property type="entry name" value="BP450"/>
</dbReference>
<evidence type="ECO:0000256" key="3">
    <source>
        <dbReference type="ARBA" id="ARBA00022723"/>
    </source>
</evidence>
<proteinExistence type="inferred from homology"/>
<dbReference type="GO" id="GO:0004497">
    <property type="term" value="F:monooxygenase activity"/>
    <property type="evidence" value="ECO:0007669"/>
    <property type="project" value="UniProtKB-KW"/>
</dbReference>
<dbReference type="GO" id="GO:0005506">
    <property type="term" value="F:iron ion binding"/>
    <property type="evidence" value="ECO:0007669"/>
    <property type="project" value="InterPro"/>
</dbReference>
<reference evidence="9 10" key="1">
    <citation type="submission" date="2015-02" db="EMBL/GenBank/DDBJ databases">
        <title>Draft genome sequence of Kitasatospora griseola MF730-N6, a bafilomycin, terpentecin and satosporin producer.</title>
        <authorList>
            <person name="Arens J.C."/>
            <person name="Haltli B."/>
            <person name="Kerr R.G."/>
        </authorList>
    </citation>
    <scope>NUCLEOTIDE SEQUENCE [LARGE SCALE GENOMIC DNA]</scope>
    <source>
        <strain evidence="9 10">MF730-N6</strain>
    </source>
</reference>
<feature type="compositionally biased region" description="Basic and acidic residues" evidence="8">
    <location>
        <begin position="13"/>
        <end position="22"/>
    </location>
</feature>
<dbReference type="InterPro" id="IPR001128">
    <property type="entry name" value="Cyt_P450"/>
</dbReference>
<evidence type="ECO:0000256" key="8">
    <source>
        <dbReference type="SAM" id="MobiDB-lite"/>
    </source>
</evidence>
<evidence type="ECO:0000256" key="2">
    <source>
        <dbReference type="ARBA" id="ARBA00022617"/>
    </source>
</evidence>
<dbReference type="Gene3D" id="1.10.630.10">
    <property type="entry name" value="Cytochrome P450"/>
    <property type="match status" value="1"/>
</dbReference>
<comment type="similarity">
    <text evidence="1 7">Belongs to the cytochrome P450 family.</text>
</comment>
<dbReference type="InterPro" id="IPR017972">
    <property type="entry name" value="Cyt_P450_CS"/>
</dbReference>
<dbReference type="GO" id="GO:0016705">
    <property type="term" value="F:oxidoreductase activity, acting on paired donors, with incorporation or reduction of molecular oxygen"/>
    <property type="evidence" value="ECO:0007669"/>
    <property type="project" value="InterPro"/>
</dbReference>
<dbReference type="CDD" id="cd11031">
    <property type="entry name" value="Cyp158A-like"/>
    <property type="match status" value="1"/>
</dbReference>
<protein>
    <recommendedName>
        <fullName evidence="11">Cytochrome P450</fullName>
    </recommendedName>
</protein>
<name>A0A0D0N7Q7_KITGR</name>
<evidence type="ECO:0000256" key="6">
    <source>
        <dbReference type="ARBA" id="ARBA00023033"/>
    </source>
</evidence>
<dbReference type="PROSITE" id="PS00086">
    <property type="entry name" value="CYTOCHROME_P450"/>
    <property type="match status" value="1"/>
</dbReference>
<feature type="region of interest" description="Disordered" evidence="8">
    <location>
        <begin position="1"/>
        <end position="22"/>
    </location>
</feature>
<keyword evidence="3 7" id="KW-0479">Metal-binding</keyword>
<dbReference type="FunFam" id="1.10.630.10:FF:000018">
    <property type="entry name" value="Cytochrome P450 monooxygenase"/>
    <property type="match status" value="1"/>
</dbReference>
<dbReference type="SUPFAM" id="SSF48264">
    <property type="entry name" value="Cytochrome P450"/>
    <property type="match status" value="1"/>
</dbReference>
<dbReference type="RefSeq" id="WP_063856680.1">
    <property type="nucleotide sequence ID" value="NZ_JXZB01000004.1"/>
</dbReference>
<keyword evidence="4 7" id="KW-0560">Oxidoreductase</keyword>
<evidence type="ECO:0000256" key="4">
    <source>
        <dbReference type="ARBA" id="ARBA00023002"/>
    </source>
</evidence>
<accession>A0A0D0N7Q7</accession>
<keyword evidence="6 7" id="KW-0503">Monooxygenase</keyword>
<evidence type="ECO:0000313" key="9">
    <source>
        <dbReference type="EMBL" id="KIQ64185.1"/>
    </source>
</evidence>
<sequence>MPNDAPRFSYPVKRKDPTRPPEEYAQALAEEPVCPITLATGDAAWFVTRYEDVRTVLSDRRFSREALFAPGTARAQVVEPDPDSLLNMDPPRHSALRRLANRAFSNKRVEGLRPYIQQVADELLDAMGTMTGPVDLADVYARPLALRVVCRALGVPFEDHPKFGSWSDHFMSLTKYSAAEIVRANDEMRAYFAGLVKQKRAEPGDDLISALVQIHDEEGAPSEAEIIGIGVLLLLAGHDTTVTVLCGGTATLLSEPEQLAMLRADPGLYPGAVEELIRLNGPGGGTSIRIATTDVELGGRVIPAGSAVLASVGTASRDGAVHPDPDRCDIRRPERTQIAFGAGPHFCIGAGLAKAELEISLRALFERFPTLRLAVCPHELRWKDFAALGGWEELPVAWG</sequence>
<evidence type="ECO:0008006" key="11">
    <source>
        <dbReference type="Google" id="ProtNLM"/>
    </source>
</evidence>
<dbReference type="InterPro" id="IPR002397">
    <property type="entry name" value="Cyt_P450_B"/>
</dbReference>
<dbReference type="EMBL" id="JXZB01000004">
    <property type="protein sequence ID" value="KIQ64185.1"/>
    <property type="molecule type" value="Genomic_DNA"/>
</dbReference>
<keyword evidence="5 7" id="KW-0408">Iron</keyword>
<keyword evidence="10" id="KW-1185">Reference proteome</keyword>
<dbReference type="Pfam" id="PF00067">
    <property type="entry name" value="p450"/>
    <property type="match status" value="1"/>
</dbReference>
<keyword evidence="2 7" id="KW-0349">Heme</keyword>
<gene>
    <name evidence="9" type="ORF">TR51_32980</name>
</gene>
<dbReference type="PANTHER" id="PTHR46696:SF6">
    <property type="entry name" value="P450, PUTATIVE (EUROFUNG)-RELATED"/>
    <property type="match status" value="1"/>
</dbReference>
<evidence type="ECO:0000256" key="5">
    <source>
        <dbReference type="ARBA" id="ARBA00023004"/>
    </source>
</evidence>
<dbReference type="InterPro" id="IPR036396">
    <property type="entry name" value="Cyt_P450_sf"/>
</dbReference>
<dbReference type="PATRIC" id="fig|2064.6.peg.6978"/>
<evidence type="ECO:0000313" key="10">
    <source>
        <dbReference type="Proteomes" id="UP000032066"/>
    </source>
</evidence>
<comment type="caution">
    <text evidence="9">The sequence shown here is derived from an EMBL/GenBank/DDBJ whole genome shotgun (WGS) entry which is preliminary data.</text>
</comment>
<dbReference type="GO" id="GO:0020037">
    <property type="term" value="F:heme binding"/>
    <property type="evidence" value="ECO:0007669"/>
    <property type="project" value="InterPro"/>
</dbReference>
<dbReference type="PANTHER" id="PTHR46696">
    <property type="entry name" value="P450, PUTATIVE (EUROFUNG)-RELATED"/>
    <property type="match status" value="1"/>
</dbReference>
<evidence type="ECO:0000256" key="1">
    <source>
        <dbReference type="ARBA" id="ARBA00010617"/>
    </source>
</evidence>